<dbReference type="EMBL" id="CP036295">
    <property type="protein sequence ID" value="QCC84292.1"/>
    <property type="molecule type" value="Genomic_DNA"/>
</dbReference>
<evidence type="ECO:0000313" key="7">
    <source>
        <dbReference type="EMBL" id="QCC84292.1"/>
    </source>
</evidence>
<dbReference type="Proteomes" id="UP000297065">
    <property type="component" value="Chromosome"/>
</dbReference>
<keyword evidence="1 5" id="KW-0489">Methyltransferase</keyword>
<dbReference type="PANTHER" id="PTHR22807:SF53">
    <property type="entry name" value="RIBOSOMAL RNA SMALL SUBUNIT METHYLTRANSFERASE B-RELATED"/>
    <property type="match status" value="1"/>
</dbReference>
<keyword evidence="4 5" id="KW-0694">RNA-binding</keyword>
<dbReference type="PRINTS" id="PR02008">
    <property type="entry name" value="RCMTFAMILY"/>
</dbReference>
<evidence type="ECO:0000259" key="6">
    <source>
        <dbReference type="PROSITE" id="PS51686"/>
    </source>
</evidence>
<reference evidence="7 8" key="1">
    <citation type="submission" date="2019-02" db="EMBL/GenBank/DDBJ databases">
        <title>Complete Genome Sequence of Desulfovibrio desulfuricans IC1, a Sulfonate Utilizing Anaerobe.</title>
        <authorList>
            <person name="Day L.A."/>
            <person name="De Leon K.B."/>
            <person name="Wall J.D."/>
        </authorList>
    </citation>
    <scope>NUCLEOTIDE SEQUENCE [LARGE SCALE GENOMIC DNA]</scope>
    <source>
        <strain evidence="7 8">IC1</strain>
    </source>
</reference>
<dbReference type="Pfam" id="PF01029">
    <property type="entry name" value="NusB"/>
    <property type="match status" value="1"/>
</dbReference>
<sequence length="464" mass="50257">MGKASTADSRLFALQRKVRALPFTARNVALSALLSVDAGQSAQQALSLAFGQSFAEHAEKSAASLPPVERNLCSELVYGYLRSEIRIAFVLAHVLPRPQSLPRPLLHVLGLAVYSLIFQNRIPDHAAVFSAVETARALYGSALAKVANGALRSVQRLADAPLQPDFYLPGGVAVQSVEHLALFYSLPPWIVGHWCKRYGQQAAEQLAQRSFARPWSALRVNACHVLGHDLLSDLLAQGGTPVGQWGAAFAPGNLPAQACGKALNDLLACGAVSFQSAGSQLVLEKLGLYDWKRPVWDVCAGFGGKTVALLERGVAVAFSTDRSLQRLTGLPGQCARLLLSCPATALIDAVAPPCSAWAGHMLIDAPCSGLGVLARRPDIRRRPQQQALEHEQLQGRMLERLVAMLQPGCELAYITCTLRTQENEKQIQKVMCDAPGLQLVRQWQTPHEHPWLEGMFGAVLRKQT</sequence>
<feature type="binding site" evidence="5">
    <location>
        <position position="364"/>
    </location>
    <ligand>
        <name>S-adenosyl-L-methionine</name>
        <dbReference type="ChEBI" id="CHEBI:59789"/>
    </ligand>
</feature>
<dbReference type="InterPro" id="IPR023267">
    <property type="entry name" value="RCMT"/>
</dbReference>
<comment type="similarity">
    <text evidence="5">Belongs to the class I-like SAM-binding methyltransferase superfamily. RsmB/NOP family.</text>
</comment>
<dbReference type="InterPro" id="IPR035926">
    <property type="entry name" value="NusB-like_sf"/>
</dbReference>
<organism evidence="7 8">
    <name type="scientific">Desulfovibrio desulfuricans</name>
    <dbReference type="NCBI Taxonomy" id="876"/>
    <lineage>
        <taxon>Bacteria</taxon>
        <taxon>Pseudomonadati</taxon>
        <taxon>Thermodesulfobacteriota</taxon>
        <taxon>Desulfovibrionia</taxon>
        <taxon>Desulfovibrionales</taxon>
        <taxon>Desulfovibrionaceae</taxon>
        <taxon>Desulfovibrio</taxon>
    </lineage>
</organism>
<proteinExistence type="inferred from homology"/>
<dbReference type="GO" id="GO:0008173">
    <property type="term" value="F:RNA methyltransferase activity"/>
    <property type="evidence" value="ECO:0007669"/>
    <property type="project" value="InterPro"/>
</dbReference>
<evidence type="ECO:0000256" key="3">
    <source>
        <dbReference type="ARBA" id="ARBA00022691"/>
    </source>
</evidence>
<feature type="binding site" evidence="5">
    <location>
        <position position="321"/>
    </location>
    <ligand>
        <name>S-adenosyl-L-methionine</name>
        <dbReference type="ChEBI" id="CHEBI:59789"/>
    </ligand>
</feature>
<dbReference type="InterPro" id="IPR029063">
    <property type="entry name" value="SAM-dependent_MTases_sf"/>
</dbReference>
<dbReference type="OrthoDB" id="9810297at2"/>
<dbReference type="InterPro" id="IPR006027">
    <property type="entry name" value="NusB_RsmB_TIM44"/>
</dbReference>
<keyword evidence="2 5" id="KW-0808">Transferase</keyword>
<name>A0A4P7UL81_DESDE</name>
<dbReference type="GO" id="GO:0006355">
    <property type="term" value="P:regulation of DNA-templated transcription"/>
    <property type="evidence" value="ECO:0007669"/>
    <property type="project" value="InterPro"/>
</dbReference>
<dbReference type="AlphaFoldDB" id="A0A4P7UL81"/>
<keyword evidence="3 5" id="KW-0949">S-adenosyl-L-methionine</keyword>
<dbReference type="GO" id="GO:0001510">
    <property type="term" value="P:RNA methylation"/>
    <property type="evidence" value="ECO:0007669"/>
    <property type="project" value="InterPro"/>
</dbReference>
<gene>
    <name evidence="7" type="ORF">DDIC_00060</name>
</gene>
<dbReference type="PROSITE" id="PS51686">
    <property type="entry name" value="SAM_MT_RSMB_NOP"/>
    <property type="match status" value="1"/>
</dbReference>
<dbReference type="InterPro" id="IPR001678">
    <property type="entry name" value="MeTrfase_RsmB-F_NOP2_dom"/>
</dbReference>
<dbReference type="InterPro" id="IPR049560">
    <property type="entry name" value="MeTrfase_RsmB-F_NOP2_cat"/>
</dbReference>
<dbReference type="PANTHER" id="PTHR22807">
    <property type="entry name" value="NOP2 YEAST -RELATED NOL1/NOP2/FMU SUN DOMAIN-CONTAINING"/>
    <property type="match status" value="1"/>
</dbReference>
<feature type="binding site" evidence="5">
    <location>
        <position position="348"/>
    </location>
    <ligand>
        <name>S-adenosyl-L-methionine</name>
        <dbReference type="ChEBI" id="CHEBI:59789"/>
    </ligand>
</feature>
<comment type="caution">
    <text evidence="5">Lacks conserved residue(s) required for the propagation of feature annotation.</text>
</comment>
<feature type="active site" description="Nucleophile" evidence="5">
    <location>
        <position position="416"/>
    </location>
</feature>
<feature type="domain" description="SAM-dependent MTase RsmB/NOP-type" evidence="6">
    <location>
        <begin position="206"/>
        <end position="464"/>
    </location>
</feature>
<protein>
    <submittedName>
        <fullName evidence="7">Antitermination protein NusB</fullName>
    </submittedName>
</protein>
<evidence type="ECO:0000256" key="2">
    <source>
        <dbReference type="ARBA" id="ARBA00022679"/>
    </source>
</evidence>
<dbReference type="Gene3D" id="1.10.940.10">
    <property type="entry name" value="NusB-like"/>
    <property type="match status" value="1"/>
</dbReference>
<dbReference type="Gene3D" id="3.40.50.150">
    <property type="entry name" value="Vaccinia Virus protein VP39"/>
    <property type="match status" value="1"/>
</dbReference>
<evidence type="ECO:0000313" key="8">
    <source>
        <dbReference type="Proteomes" id="UP000297065"/>
    </source>
</evidence>
<evidence type="ECO:0000256" key="4">
    <source>
        <dbReference type="ARBA" id="ARBA00022884"/>
    </source>
</evidence>
<dbReference type="RefSeq" id="WP_136398547.1">
    <property type="nucleotide sequence ID" value="NZ_CP036295.1"/>
</dbReference>
<dbReference type="SUPFAM" id="SSF48013">
    <property type="entry name" value="NusB-like"/>
    <property type="match status" value="1"/>
</dbReference>
<evidence type="ECO:0000256" key="1">
    <source>
        <dbReference type="ARBA" id="ARBA00022603"/>
    </source>
</evidence>
<dbReference type="Pfam" id="PF01189">
    <property type="entry name" value="Methyltr_RsmB-F"/>
    <property type="match status" value="1"/>
</dbReference>
<dbReference type="SUPFAM" id="SSF53335">
    <property type="entry name" value="S-adenosyl-L-methionine-dependent methyltransferases"/>
    <property type="match status" value="1"/>
</dbReference>
<dbReference type="GO" id="GO:0003723">
    <property type="term" value="F:RNA binding"/>
    <property type="evidence" value="ECO:0007669"/>
    <property type="project" value="UniProtKB-UniRule"/>
</dbReference>
<evidence type="ECO:0000256" key="5">
    <source>
        <dbReference type="PROSITE-ProRule" id="PRU01023"/>
    </source>
</evidence>
<accession>A0A4P7UL81</accession>